<comment type="similarity">
    <text evidence="2">Belongs to the membrane fusion protein (MFP) (TC 8.A.1) family.</text>
</comment>
<dbReference type="InterPro" id="IPR058625">
    <property type="entry name" value="MdtA-like_BSH"/>
</dbReference>
<dbReference type="Pfam" id="PF25967">
    <property type="entry name" value="RND-MFP_C"/>
    <property type="match status" value="1"/>
</dbReference>
<dbReference type="AlphaFoldDB" id="A0A1I1I4D0"/>
<proteinExistence type="inferred from homology"/>
<evidence type="ECO:0000256" key="3">
    <source>
        <dbReference type="ARBA" id="ARBA00022448"/>
    </source>
</evidence>
<dbReference type="InterPro" id="IPR058627">
    <property type="entry name" value="MdtA-like_C"/>
</dbReference>
<feature type="domain" description="Multidrug resistance protein MdtA-like C-terminal permuted SH3" evidence="6">
    <location>
        <begin position="275"/>
        <end position="334"/>
    </location>
</feature>
<comment type="subcellular location">
    <subcellularLocation>
        <location evidence="1">Cell envelope</location>
    </subcellularLocation>
</comment>
<dbReference type="STRING" id="927664.SAMN05421780_104199"/>
<dbReference type="Gene3D" id="2.40.420.20">
    <property type="match status" value="1"/>
</dbReference>
<keyword evidence="3" id="KW-0813">Transport</keyword>
<dbReference type="Gene3D" id="2.40.30.170">
    <property type="match status" value="1"/>
</dbReference>
<dbReference type="OrthoDB" id="9806939at2"/>
<dbReference type="InterPro" id="IPR006143">
    <property type="entry name" value="RND_pump_MFP"/>
</dbReference>
<dbReference type="RefSeq" id="WP_091510962.1">
    <property type="nucleotide sequence ID" value="NZ_FOLE01000004.1"/>
</dbReference>
<name>A0A1I1I4D0_9BACT</name>
<reference evidence="7 8" key="1">
    <citation type="submission" date="2016-10" db="EMBL/GenBank/DDBJ databases">
        <authorList>
            <person name="de Groot N.N."/>
        </authorList>
    </citation>
    <scope>NUCLEOTIDE SEQUENCE [LARGE SCALE GENOMIC DNA]</scope>
    <source>
        <strain evidence="7 8">DSM 6793</strain>
    </source>
</reference>
<dbReference type="FunFam" id="2.40.30.170:FF:000010">
    <property type="entry name" value="Efflux RND transporter periplasmic adaptor subunit"/>
    <property type="match status" value="1"/>
</dbReference>
<evidence type="ECO:0000256" key="2">
    <source>
        <dbReference type="ARBA" id="ARBA00009477"/>
    </source>
</evidence>
<dbReference type="PANTHER" id="PTHR30469">
    <property type="entry name" value="MULTIDRUG RESISTANCE PROTEIN MDTA"/>
    <property type="match status" value="1"/>
</dbReference>
<feature type="domain" description="Multidrug resistance protein MdtA-like barrel-sandwich hybrid" evidence="4">
    <location>
        <begin position="64"/>
        <end position="188"/>
    </location>
</feature>
<dbReference type="GO" id="GO:1990281">
    <property type="term" value="C:efflux pump complex"/>
    <property type="evidence" value="ECO:0007669"/>
    <property type="project" value="TreeGrafter"/>
</dbReference>
<evidence type="ECO:0000259" key="5">
    <source>
        <dbReference type="Pfam" id="PF25954"/>
    </source>
</evidence>
<organism evidence="7 8">
    <name type="scientific">Flexibacter flexilis DSM 6793</name>
    <dbReference type="NCBI Taxonomy" id="927664"/>
    <lineage>
        <taxon>Bacteria</taxon>
        <taxon>Pseudomonadati</taxon>
        <taxon>Bacteroidota</taxon>
        <taxon>Cytophagia</taxon>
        <taxon>Cytophagales</taxon>
        <taxon>Flexibacteraceae</taxon>
        <taxon>Flexibacter</taxon>
    </lineage>
</organism>
<sequence>MKRPTIYLFVIAGILYLGSCKSKNETSSPENAPQTVVVTTEKVASSETKNEISVSGNIDGNTTVRLGFMVAGKINRISFKEGQTVAANALVASLDPTNYGIAKKLSDVQVNSTSEEFGRLKILHDAKSLNESDFSKITYALEQAKLQQQLQNKNLSDTKLYSPISGILLKKMAEVGEIVGVGSPLFVISDIKKVKVLAYIPESEIQFVKLGQIATVFVPAIEKTLEGKVIEVGSSADAASRTFTVKIEVNNPDLLLRPGMIAEAKIPTNHNVSKILLPTETICHDLNNQPYVFVADKASNKAFKRNVSIGKLIQNKIEITQGINAGDLVITAGQNKLTDGSIISIK</sequence>
<evidence type="ECO:0000313" key="7">
    <source>
        <dbReference type="EMBL" id="SFC30941.1"/>
    </source>
</evidence>
<dbReference type="SUPFAM" id="SSF111369">
    <property type="entry name" value="HlyD-like secretion proteins"/>
    <property type="match status" value="1"/>
</dbReference>
<evidence type="ECO:0000313" key="8">
    <source>
        <dbReference type="Proteomes" id="UP000199514"/>
    </source>
</evidence>
<gene>
    <name evidence="7" type="ORF">SAMN05421780_104199</name>
</gene>
<accession>A0A1I1I4D0</accession>
<dbReference type="Pfam" id="PF25954">
    <property type="entry name" value="Beta-barrel_RND_2"/>
    <property type="match status" value="1"/>
</dbReference>
<evidence type="ECO:0000259" key="6">
    <source>
        <dbReference type="Pfam" id="PF25967"/>
    </source>
</evidence>
<dbReference type="EMBL" id="FOLE01000004">
    <property type="protein sequence ID" value="SFC30941.1"/>
    <property type="molecule type" value="Genomic_DNA"/>
</dbReference>
<dbReference type="GO" id="GO:0015562">
    <property type="term" value="F:efflux transmembrane transporter activity"/>
    <property type="evidence" value="ECO:0007669"/>
    <property type="project" value="TreeGrafter"/>
</dbReference>
<dbReference type="InterPro" id="IPR058792">
    <property type="entry name" value="Beta-barrel_RND_2"/>
</dbReference>
<protein>
    <submittedName>
        <fullName evidence="7">RND family efflux transporter, MFP subunit</fullName>
    </submittedName>
</protein>
<evidence type="ECO:0000256" key="1">
    <source>
        <dbReference type="ARBA" id="ARBA00004196"/>
    </source>
</evidence>
<dbReference type="Proteomes" id="UP000199514">
    <property type="component" value="Unassembled WGS sequence"/>
</dbReference>
<dbReference type="NCBIfam" id="TIGR01730">
    <property type="entry name" value="RND_mfp"/>
    <property type="match status" value="1"/>
</dbReference>
<feature type="domain" description="CusB-like beta-barrel" evidence="5">
    <location>
        <begin position="196"/>
        <end position="266"/>
    </location>
</feature>
<dbReference type="Pfam" id="PF25917">
    <property type="entry name" value="BSH_RND"/>
    <property type="match status" value="1"/>
</dbReference>
<evidence type="ECO:0000259" key="4">
    <source>
        <dbReference type="Pfam" id="PF25917"/>
    </source>
</evidence>
<dbReference type="Gene3D" id="2.40.50.100">
    <property type="match status" value="1"/>
</dbReference>
<keyword evidence="8" id="KW-1185">Reference proteome</keyword>